<reference evidence="2" key="1">
    <citation type="submission" date="2023-03" db="EMBL/GenBank/DDBJ databases">
        <title>Massive genome expansion in bonnet fungi (Mycena s.s.) driven by repeated elements and novel gene families across ecological guilds.</title>
        <authorList>
            <consortium name="Lawrence Berkeley National Laboratory"/>
            <person name="Harder C.B."/>
            <person name="Miyauchi S."/>
            <person name="Viragh M."/>
            <person name="Kuo A."/>
            <person name="Thoen E."/>
            <person name="Andreopoulos B."/>
            <person name="Lu D."/>
            <person name="Skrede I."/>
            <person name="Drula E."/>
            <person name="Henrissat B."/>
            <person name="Morin E."/>
            <person name="Kohler A."/>
            <person name="Barry K."/>
            <person name="LaButti K."/>
            <person name="Morin E."/>
            <person name="Salamov A."/>
            <person name="Lipzen A."/>
            <person name="Mereny Z."/>
            <person name="Hegedus B."/>
            <person name="Baldrian P."/>
            <person name="Stursova M."/>
            <person name="Weitz H."/>
            <person name="Taylor A."/>
            <person name="Grigoriev I.V."/>
            <person name="Nagy L.G."/>
            <person name="Martin F."/>
            <person name="Kauserud H."/>
        </authorList>
    </citation>
    <scope>NUCLEOTIDE SEQUENCE</scope>
    <source>
        <strain evidence="2">CBHHK067</strain>
    </source>
</reference>
<dbReference type="EMBL" id="JARKIE010000275">
    <property type="protein sequence ID" value="KAJ7658906.1"/>
    <property type="molecule type" value="Genomic_DNA"/>
</dbReference>
<name>A0AAD7CR05_MYCRO</name>
<comment type="caution">
    <text evidence="2">The sequence shown here is derived from an EMBL/GenBank/DDBJ whole genome shotgun (WGS) entry which is preliminary data.</text>
</comment>
<dbReference type="AlphaFoldDB" id="A0AAD7CR05"/>
<sequence>MMEPSRNHAECKTLDWGPPYRTRQKPYQCGHIRPRAAPLGMIAARLPEVVPGVCRARTGFCRCCRSLSRAFKMTQAPRMLSLSAILNCKRRILIFSDRLHPNGSLKFYFIPRNCGIQKPWNLEIVITHTGFKPSLAWLNLGALSRQGLVGEASLGIAMYPDCGYITAWVSRCRLNRTALSTPSIEAMPIGKVPILSFGGFLAVTAGTPSIEEREIDGSVNLNRTQLVALVERQITKWSLPRGRLSKENMPSLRAILLNPINGFTTTVGSTAGNIRSDLDPQTAGASSTNPAPVPNIPDATKSLRVHNSESTPAPDTIARENEASSARIGVPDRLNPTYTEYFVEFNSNEPVESLVTNPTLLVIPQNNRLNLRVDRIAPLRNVSAAADLAAEAAFQSLIPSTATSIPTASGSAIRIKEPTAEEMNWLKEYID</sequence>
<dbReference type="Proteomes" id="UP001221757">
    <property type="component" value="Unassembled WGS sequence"/>
</dbReference>
<evidence type="ECO:0000313" key="2">
    <source>
        <dbReference type="EMBL" id="KAJ7658906.1"/>
    </source>
</evidence>
<gene>
    <name evidence="2" type="ORF">B0H17DRAFT_1261738</name>
</gene>
<protein>
    <submittedName>
        <fullName evidence="2">Uncharacterized protein</fullName>
    </submittedName>
</protein>
<feature type="region of interest" description="Disordered" evidence="1">
    <location>
        <begin position="271"/>
        <end position="330"/>
    </location>
</feature>
<evidence type="ECO:0000313" key="3">
    <source>
        <dbReference type="Proteomes" id="UP001221757"/>
    </source>
</evidence>
<proteinExistence type="predicted"/>
<keyword evidence="3" id="KW-1185">Reference proteome</keyword>
<accession>A0AAD7CR05</accession>
<organism evidence="2 3">
    <name type="scientific">Mycena rosella</name>
    <name type="common">Pink bonnet</name>
    <name type="synonym">Agaricus rosellus</name>
    <dbReference type="NCBI Taxonomy" id="1033263"/>
    <lineage>
        <taxon>Eukaryota</taxon>
        <taxon>Fungi</taxon>
        <taxon>Dikarya</taxon>
        <taxon>Basidiomycota</taxon>
        <taxon>Agaricomycotina</taxon>
        <taxon>Agaricomycetes</taxon>
        <taxon>Agaricomycetidae</taxon>
        <taxon>Agaricales</taxon>
        <taxon>Marasmiineae</taxon>
        <taxon>Mycenaceae</taxon>
        <taxon>Mycena</taxon>
    </lineage>
</organism>
<evidence type="ECO:0000256" key="1">
    <source>
        <dbReference type="SAM" id="MobiDB-lite"/>
    </source>
</evidence>